<dbReference type="EMBL" id="BAAFJT010000027">
    <property type="protein sequence ID" value="GAB0200428.1"/>
    <property type="molecule type" value="Genomic_DNA"/>
</dbReference>
<dbReference type="FunFam" id="2.60.120.260:FF:000025">
    <property type="entry name" value="DNA repair protein XRCC1 isoform X1"/>
    <property type="match status" value="1"/>
</dbReference>
<keyword evidence="4" id="KW-1185">Reference proteome</keyword>
<dbReference type="PRINTS" id="PR01217">
    <property type="entry name" value="PRICHEXTENSN"/>
</dbReference>
<dbReference type="InterPro" id="IPR001357">
    <property type="entry name" value="BRCT_dom"/>
</dbReference>
<evidence type="ECO:0000313" key="4">
    <source>
        <dbReference type="Proteomes" id="UP001623348"/>
    </source>
</evidence>
<dbReference type="InterPro" id="IPR036420">
    <property type="entry name" value="BRCT_dom_sf"/>
</dbReference>
<dbReference type="Gene3D" id="2.60.120.260">
    <property type="entry name" value="Galactose-binding domain-like"/>
    <property type="match status" value="1"/>
</dbReference>
<accession>A0ABC9XRT5</accession>
<dbReference type="AlphaFoldDB" id="A0ABC9XRT5"/>
<dbReference type="PROSITE" id="PS50172">
    <property type="entry name" value="BRCT"/>
    <property type="match status" value="1"/>
</dbReference>
<name>A0ABC9XRT5_GRUJA</name>
<organism evidence="3 4">
    <name type="scientific">Grus japonensis</name>
    <name type="common">Japanese crane</name>
    <name type="synonym">Red-crowned crane</name>
    <dbReference type="NCBI Taxonomy" id="30415"/>
    <lineage>
        <taxon>Eukaryota</taxon>
        <taxon>Metazoa</taxon>
        <taxon>Chordata</taxon>
        <taxon>Craniata</taxon>
        <taxon>Vertebrata</taxon>
        <taxon>Euteleostomi</taxon>
        <taxon>Archelosauria</taxon>
        <taxon>Archosauria</taxon>
        <taxon>Dinosauria</taxon>
        <taxon>Saurischia</taxon>
        <taxon>Theropoda</taxon>
        <taxon>Coelurosauria</taxon>
        <taxon>Aves</taxon>
        <taxon>Neognathae</taxon>
        <taxon>Neoaves</taxon>
        <taxon>Gruiformes</taxon>
        <taxon>Gruidae</taxon>
        <taxon>Grus</taxon>
    </lineage>
</organism>
<feature type="region of interest" description="Disordered" evidence="1">
    <location>
        <begin position="275"/>
        <end position="394"/>
    </location>
</feature>
<dbReference type="Pfam" id="PF16589">
    <property type="entry name" value="BRCT_2"/>
    <property type="match status" value="1"/>
</dbReference>
<dbReference type="Gene3D" id="3.40.50.10190">
    <property type="entry name" value="BRCT domain"/>
    <property type="match status" value="1"/>
</dbReference>
<comment type="caution">
    <text evidence="3">The sequence shown here is derived from an EMBL/GenBank/DDBJ whole genome shotgun (WGS) entry which is preliminary data.</text>
</comment>
<feature type="region of interest" description="Disordered" evidence="1">
    <location>
        <begin position="166"/>
        <end position="246"/>
    </location>
</feature>
<protein>
    <submittedName>
        <fullName evidence="3">DNA repair protein XRCC1</fullName>
    </submittedName>
</protein>
<sequence>MPEIPLNRVVSVSSADPRYPAENLLKPDSGGRWRSGGTGEKQISVVLELPGDRPIHSLHIGNDGAAFVEALVGTAAGGDFQVLLPTAAFMSPGESRAGEGLRRVRLFGPDALVKGAAGRGWDRLRLVCSQPYCQTRPFGLSFVRLFSPPEDDAAPAEAPVRRLGHFTVREEGGSPRRPPGSLFYQRPPSPTAPPKDPPGPSYAVATLQASAGPSPKLPKRRPSPNPNGTPLPPTPSPPTPAPPPDGPILAGVVLALSGFQNPLRSQLRAAARGAGGFLSPRLDPRHHPLGLRLPPHPESRPRPSAGGAPGGTRLDLGLYLLDGSASSGSEGEGSEEAPPPPRPAPAPKAPPPPDPTPPGSDSDDSDAQSEREDPYGGSTEENSEEEPIPPLPDFFEDKTFFFHGEFPAGEGRRLLRYVTAFGGTLAPYMNDSVTHVVTAQDWDPAFQEALELRPSLTFVRPRWLLLCGERQRPLPAQPYALVPPPAVTSP</sequence>
<feature type="compositionally biased region" description="Pro residues" evidence="1">
    <location>
        <begin position="187"/>
        <end position="200"/>
    </location>
</feature>
<gene>
    <name evidence="3" type="ORF">GRJ2_002508200</name>
</gene>
<proteinExistence type="predicted"/>
<dbReference type="CDD" id="cd17707">
    <property type="entry name" value="BRCT_XRCC1_rpt2"/>
    <property type="match status" value="1"/>
</dbReference>
<dbReference type="SMART" id="SM00292">
    <property type="entry name" value="BRCT"/>
    <property type="match status" value="1"/>
</dbReference>
<dbReference type="SUPFAM" id="SSF52113">
    <property type="entry name" value="BRCT domain"/>
    <property type="match status" value="1"/>
</dbReference>
<feature type="compositionally biased region" description="Pro residues" evidence="1">
    <location>
        <begin position="223"/>
        <end position="246"/>
    </location>
</feature>
<reference evidence="3 4" key="1">
    <citation type="submission" date="2024-06" db="EMBL/GenBank/DDBJ databases">
        <title>The draft genome of Grus japonensis, version 3.</title>
        <authorList>
            <person name="Nabeshima K."/>
            <person name="Suzuki S."/>
            <person name="Onuma M."/>
        </authorList>
    </citation>
    <scope>NUCLEOTIDE SEQUENCE [LARGE SCALE GENOMIC DNA]</scope>
    <source>
        <strain evidence="3 4">451A</strain>
    </source>
</reference>
<dbReference type="Pfam" id="PF01834">
    <property type="entry name" value="XRCC1_N"/>
    <property type="match status" value="1"/>
</dbReference>
<feature type="compositionally biased region" description="Pro residues" evidence="1">
    <location>
        <begin position="337"/>
        <end position="358"/>
    </location>
</feature>
<dbReference type="PANTHER" id="PTHR11370:SF5">
    <property type="entry name" value="DNA REPAIR PROTEIN XRCC1"/>
    <property type="match status" value="1"/>
</dbReference>
<dbReference type="InterPro" id="IPR008979">
    <property type="entry name" value="Galactose-bd-like_sf"/>
</dbReference>
<evidence type="ECO:0000256" key="1">
    <source>
        <dbReference type="SAM" id="MobiDB-lite"/>
    </source>
</evidence>
<evidence type="ECO:0000313" key="3">
    <source>
        <dbReference type="EMBL" id="GAB0200428.1"/>
    </source>
</evidence>
<dbReference type="PANTHER" id="PTHR11370">
    <property type="entry name" value="DNA-REPAIR PROTEIN XRCC1"/>
    <property type="match status" value="1"/>
</dbReference>
<dbReference type="Proteomes" id="UP001623348">
    <property type="component" value="Unassembled WGS sequence"/>
</dbReference>
<feature type="domain" description="BRCT" evidence="2">
    <location>
        <begin position="390"/>
        <end position="481"/>
    </location>
</feature>
<dbReference type="SUPFAM" id="SSF49785">
    <property type="entry name" value="Galactose-binding domain-like"/>
    <property type="match status" value="1"/>
</dbReference>
<evidence type="ECO:0000259" key="2">
    <source>
        <dbReference type="PROSITE" id="PS50172"/>
    </source>
</evidence>
<dbReference type="InterPro" id="IPR002706">
    <property type="entry name" value="Xrcc1_N"/>
</dbReference>